<dbReference type="GO" id="GO:0045095">
    <property type="term" value="C:keratin filament"/>
    <property type="evidence" value="ECO:0007669"/>
    <property type="project" value="InterPro"/>
</dbReference>
<dbReference type="GO" id="GO:0030280">
    <property type="term" value="F:structural constituent of skin epidermis"/>
    <property type="evidence" value="ECO:0007669"/>
    <property type="project" value="TreeGrafter"/>
</dbReference>
<evidence type="ECO:0000256" key="2">
    <source>
        <dbReference type="ARBA" id="ARBA00023054"/>
    </source>
</evidence>
<dbReference type="InterPro" id="IPR032444">
    <property type="entry name" value="Keratin_2_head"/>
</dbReference>
<dbReference type="GO" id="GO:0045109">
    <property type="term" value="P:intermediate filament organization"/>
    <property type="evidence" value="ECO:0007669"/>
    <property type="project" value="TreeGrafter"/>
</dbReference>
<dbReference type="Pfam" id="PF16208">
    <property type="entry name" value="Keratin_2_head"/>
    <property type="match status" value="1"/>
</dbReference>
<dbReference type="PRINTS" id="PR01276">
    <property type="entry name" value="TYPE2KERATIN"/>
</dbReference>
<dbReference type="FunFam" id="1.20.5.1160:FF:000001">
    <property type="entry name" value="Keratin type II"/>
    <property type="match status" value="1"/>
</dbReference>
<dbReference type="PANTHER" id="PTHR45616">
    <property type="entry name" value="GATA-TYPE DOMAIN-CONTAINING PROTEIN"/>
    <property type="match status" value="1"/>
</dbReference>
<feature type="coiled-coil region" evidence="5">
    <location>
        <begin position="347"/>
        <end position="420"/>
    </location>
</feature>
<keyword evidence="1 4" id="KW-0403">Intermediate filament</keyword>
<dbReference type="Gene3D" id="1.20.5.170">
    <property type="match status" value="1"/>
</dbReference>
<feature type="coiled-coil region" evidence="5">
    <location>
        <begin position="135"/>
        <end position="162"/>
    </location>
</feature>
<dbReference type="FunFam" id="1.20.5.500:FF:000001">
    <property type="entry name" value="Type II keratin 23"/>
    <property type="match status" value="1"/>
</dbReference>
<dbReference type="FunFam" id="1.20.5.170:FF:000004">
    <property type="entry name" value="Keratin, type II cytoskeletal 5"/>
    <property type="match status" value="1"/>
</dbReference>
<evidence type="ECO:0000256" key="6">
    <source>
        <dbReference type="SAM" id="MobiDB-lite"/>
    </source>
</evidence>
<keyword evidence="2 5" id="KW-0175">Coiled coil</keyword>
<dbReference type="AlphaFoldDB" id="A0A8C5LM76"/>
<organism evidence="8 9">
    <name type="scientific">Leptobrachium leishanense</name>
    <name type="common">Leishan spiny toad</name>
    <dbReference type="NCBI Taxonomy" id="445787"/>
    <lineage>
        <taxon>Eukaryota</taxon>
        <taxon>Metazoa</taxon>
        <taxon>Chordata</taxon>
        <taxon>Craniata</taxon>
        <taxon>Vertebrata</taxon>
        <taxon>Euteleostomi</taxon>
        <taxon>Amphibia</taxon>
        <taxon>Batrachia</taxon>
        <taxon>Anura</taxon>
        <taxon>Pelobatoidea</taxon>
        <taxon>Megophryidae</taxon>
        <taxon>Leptobrachium</taxon>
    </lineage>
</organism>
<protein>
    <recommendedName>
        <fullName evidence="7">IF rod domain-containing protein</fullName>
    </recommendedName>
</protein>
<evidence type="ECO:0000256" key="3">
    <source>
        <dbReference type="ARBA" id="ARBA00061646"/>
    </source>
</evidence>
<keyword evidence="9" id="KW-1185">Reference proteome</keyword>
<dbReference type="SMART" id="SM01391">
    <property type="entry name" value="Filament"/>
    <property type="match status" value="1"/>
</dbReference>
<reference evidence="8" key="1">
    <citation type="submission" date="2025-08" db="UniProtKB">
        <authorList>
            <consortium name="Ensembl"/>
        </authorList>
    </citation>
    <scope>IDENTIFICATION</scope>
</reference>
<feature type="region of interest" description="Disordered" evidence="6">
    <location>
        <begin position="1"/>
        <end position="44"/>
    </location>
</feature>
<evidence type="ECO:0000256" key="5">
    <source>
        <dbReference type="SAM" id="Coils"/>
    </source>
</evidence>
<feature type="region of interest" description="Disordered" evidence="6">
    <location>
        <begin position="548"/>
        <end position="587"/>
    </location>
</feature>
<proteinExistence type="inferred from homology"/>
<evidence type="ECO:0000256" key="4">
    <source>
        <dbReference type="RuleBase" id="RU000685"/>
    </source>
</evidence>
<evidence type="ECO:0000313" key="8">
    <source>
        <dbReference type="Ensembl" id="ENSLLEP00000001311.1"/>
    </source>
</evidence>
<dbReference type="SUPFAM" id="SSF64593">
    <property type="entry name" value="Intermediate filament protein, coiled coil region"/>
    <property type="match status" value="2"/>
</dbReference>
<dbReference type="OrthoDB" id="2441647at2759"/>
<dbReference type="GO" id="GO:0005615">
    <property type="term" value="C:extracellular space"/>
    <property type="evidence" value="ECO:0007669"/>
    <property type="project" value="TreeGrafter"/>
</dbReference>
<dbReference type="GO" id="GO:0031424">
    <property type="term" value="P:keratinization"/>
    <property type="evidence" value="ECO:0007669"/>
    <property type="project" value="TreeGrafter"/>
</dbReference>
<reference evidence="8" key="2">
    <citation type="submission" date="2025-09" db="UniProtKB">
        <authorList>
            <consortium name="Ensembl"/>
        </authorList>
    </citation>
    <scope>IDENTIFICATION</scope>
</reference>
<dbReference type="PROSITE" id="PS51842">
    <property type="entry name" value="IF_ROD_2"/>
    <property type="match status" value="1"/>
</dbReference>
<feature type="compositionally biased region" description="Polar residues" evidence="6">
    <location>
        <begin position="8"/>
        <end position="21"/>
    </location>
</feature>
<feature type="compositionally biased region" description="Low complexity" evidence="6">
    <location>
        <begin position="22"/>
        <end position="34"/>
    </location>
</feature>
<name>A0A8C5LM76_9ANUR</name>
<sequence length="587" mass="62658">MSHHSIRRNFSSSSACSPKNVSRTSFSSSSSRRGGSSGARMPSNFSSRSAFNVGGAKRMSYGSFQSGMSGYGFGGSSIGAGFGSGVGSGSGFGIGGHGFGIGGGFPCGGITPVTVNQSLLTPLKLDVDPNIQRVRKEEKEQMKSLNNKFASFIDQVRVLEQQGKVLETKWNFLQQQKTVKSHVEPIFENYLSTLRRCLEGLVSEKAHLEGEKKITEDLVDDWKRKYEDEVNKRTKAESDFVHLKRDVDDAFLKKTDLQSKLDCTVDEVNFLRTLYEEEIKQLQCQISDTSVIVSMDNNRGYDLDSIVAEMKAHYEDVTTKSRVDAESWYQTKYEELQVKAGRHGDDLRVTKAEIAEINRSINRLKGEIDHAKAQRARIEASIAEAGERGEAALKDARHKLENLEENVQKCKHDLARLIREYQELMCVKLGLDAEIATYRTMLEGEECRLAGDGKDSIKISVVKSTVGGTYSSSGSTLVGGAYGGSGFIGGGGVYSSGGSIGGGGTYSSGGSSGGAHYGSGSVGGSHSSGGNMGGGSYNNGGMSGGNRFSGGSGLSSAGGYTTRGSSGNTYTSGSSSSVCSSNKSKNM</sequence>
<dbReference type="InterPro" id="IPR018039">
    <property type="entry name" value="IF_conserved"/>
</dbReference>
<evidence type="ECO:0000259" key="7">
    <source>
        <dbReference type="PROSITE" id="PS51842"/>
    </source>
</evidence>
<dbReference type="Pfam" id="PF00038">
    <property type="entry name" value="Filament"/>
    <property type="match status" value="1"/>
</dbReference>
<comment type="similarity">
    <text evidence="3 4">Belongs to the intermediate filament family.</text>
</comment>
<dbReference type="InterPro" id="IPR003054">
    <property type="entry name" value="Keratin_II"/>
</dbReference>
<evidence type="ECO:0000256" key="1">
    <source>
        <dbReference type="ARBA" id="ARBA00022754"/>
    </source>
</evidence>
<dbReference type="PROSITE" id="PS00226">
    <property type="entry name" value="IF_ROD_1"/>
    <property type="match status" value="1"/>
</dbReference>
<feature type="domain" description="IF rod" evidence="7">
    <location>
        <begin position="138"/>
        <end position="449"/>
    </location>
</feature>
<evidence type="ECO:0000313" key="9">
    <source>
        <dbReference type="Proteomes" id="UP000694569"/>
    </source>
</evidence>
<feature type="compositionally biased region" description="Low complexity" evidence="6">
    <location>
        <begin position="554"/>
        <end position="587"/>
    </location>
</feature>
<dbReference type="InterPro" id="IPR039008">
    <property type="entry name" value="IF_rod_dom"/>
</dbReference>
<dbReference type="GeneTree" id="ENSGT00940000162738"/>
<dbReference type="PANTHER" id="PTHR45616:SF60">
    <property type="entry name" value="KERATIN 59"/>
    <property type="match status" value="1"/>
</dbReference>
<accession>A0A8C5LM76</accession>
<dbReference type="Gene3D" id="1.20.5.1160">
    <property type="entry name" value="Vasodilator-stimulated phosphoprotein"/>
    <property type="match status" value="1"/>
</dbReference>
<dbReference type="Proteomes" id="UP000694569">
    <property type="component" value="Unplaced"/>
</dbReference>
<dbReference type="Ensembl" id="ENSLLET00000001376.1">
    <property type="protein sequence ID" value="ENSLLEP00000001311.1"/>
    <property type="gene ID" value="ENSLLEG00000000851.1"/>
</dbReference>
<dbReference type="Gene3D" id="1.20.5.500">
    <property type="entry name" value="Single helix bin"/>
    <property type="match status" value="1"/>
</dbReference>